<organism evidence="2 3">
    <name type="scientific">Noviherbaspirillum pedocola</name>
    <dbReference type="NCBI Taxonomy" id="2801341"/>
    <lineage>
        <taxon>Bacteria</taxon>
        <taxon>Pseudomonadati</taxon>
        <taxon>Pseudomonadota</taxon>
        <taxon>Betaproteobacteria</taxon>
        <taxon>Burkholderiales</taxon>
        <taxon>Oxalobacteraceae</taxon>
        <taxon>Noviherbaspirillum</taxon>
    </lineage>
</organism>
<dbReference type="AlphaFoldDB" id="A0A934SV12"/>
<accession>A0A934SV12</accession>
<dbReference type="EMBL" id="JAEPBG010000005">
    <property type="protein sequence ID" value="MBK4735828.1"/>
    <property type="molecule type" value="Genomic_DNA"/>
</dbReference>
<feature type="chain" id="PRO_5037091951" evidence="1">
    <location>
        <begin position="32"/>
        <end position="292"/>
    </location>
</feature>
<gene>
    <name evidence="2" type="ORF">JJB74_14500</name>
</gene>
<keyword evidence="2" id="KW-0449">Lipoprotein</keyword>
<keyword evidence="3" id="KW-1185">Reference proteome</keyword>
<dbReference type="Proteomes" id="UP000622890">
    <property type="component" value="Unassembled WGS sequence"/>
</dbReference>
<dbReference type="RefSeq" id="WP_200592627.1">
    <property type="nucleotide sequence ID" value="NZ_JAEPBG010000005.1"/>
</dbReference>
<evidence type="ECO:0000256" key="1">
    <source>
        <dbReference type="SAM" id="SignalP"/>
    </source>
</evidence>
<sequence length="292" mass="31885">MTGANGMDSAVRAALLAAGLLCAFAHSPAQAALPSMSAEQIVQKSIAARGGLDAWHKVAALSMTGMLDAGRIRTEKPQDTVPDPRRKKALKVRDARLAARAQPEPGEMVQLPFVMELKRPNRMRLELKFNGATAVQTFDGSSGWKLRPWLGKGAAEPQPLDREELRQAAAQQQLDGFLVDYTAKGSRIALDGVEAVDGREAYKLKVTLKSGEVRHVWVDGASFLEVQVDGQRRMDGKPKTMLTALQDYRRVDGLMMPHRLSTRVAGARDAQTIVVSRVDINPALPDERFAKP</sequence>
<comment type="caution">
    <text evidence="2">The sequence shown here is derived from an EMBL/GenBank/DDBJ whole genome shotgun (WGS) entry which is preliminary data.</text>
</comment>
<reference evidence="2" key="1">
    <citation type="submission" date="2021-01" db="EMBL/GenBank/DDBJ databases">
        <title>Genome sequence of strain Noviherbaspirillum sp. DKR-6.</title>
        <authorList>
            <person name="Chaudhary D.K."/>
        </authorList>
    </citation>
    <scope>NUCLEOTIDE SEQUENCE</scope>
    <source>
        <strain evidence="2">DKR-6</strain>
    </source>
</reference>
<dbReference type="Gene3D" id="2.50.20.10">
    <property type="entry name" value="Lipoprotein localisation LolA/LolB/LppX"/>
    <property type="match status" value="1"/>
</dbReference>
<protein>
    <submittedName>
        <fullName evidence="2">Outer membrane lipoprotein-sorting protein</fullName>
    </submittedName>
</protein>
<evidence type="ECO:0000313" key="2">
    <source>
        <dbReference type="EMBL" id="MBK4735828.1"/>
    </source>
</evidence>
<name>A0A934SV12_9BURK</name>
<feature type="signal peptide" evidence="1">
    <location>
        <begin position="1"/>
        <end position="31"/>
    </location>
</feature>
<proteinExistence type="predicted"/>
<keyword evidence="1" id="KW-0732">Signal</keyword>
<evidence type="ECO:0000313" key="3">
    <source>
        <dbReference type="Proteomes" id="UP000622890"/>
    </source>
</evidence>